<feature type="region of interest" description="Disordered" evidence="1">
    <location>
        <begin position="88"/>
        <end position="115"/>
    </location>
</feature>
<feature type="compositionally biased region" description="Basic and acidic residues" evidence="1">
    <location>
        <begin position="221"/>
        <end position="250"/>
    </location>
</feature>
<dbReference type="Proteomes" id="UP000053558">
    <property type="component" value="Unassembled WGS sequence"/>
</dbReference>
<sequence>MPLDGHAYLSSYGWTKGSGLRKGALERPLAIPQKKTLAGLGKDRDEAFPFWDHVFAAAAKAIVIKADSDDESEDGDLATGASLHRTQTGIISNRRPVLGTPASGLSTPSETNDGPQLSLVAMAKREAARRGLYSRFFRGPVLGPDDDETTKSPEIDEDAMVNKVVIQGEHKSKKRKLRSGEEEEVATTEIVHVEVHESKKRKSREEETEEERKQRRRAKKEAKALKEARRAEKAKRKEEKRLKKEAREADSGSDWGAKAIPLKEAKYAKKQSKKEKKKTKEESQRDGLGAEMSTKKSKNREEKKTKAQKPVASDDEAENTKVPLESSSESESSTDAVTKKKKGKRKSKPIPEPPSSDTSS</sequence>
<feature type="compositionally biased region" description="Polar residues" evidence="1">
    <location>
        <begin position="103"/>
        <end position="115"/>
    </location>
</feature>
<evidence type="ECO:0008006" key="4">
    <source>
        <dbReference type="Google" id="ProtNLM"/>
    </source>
</evidence>
<gene>
    <name evidence="2" type="ORF">CONPUDRAFT_90090</name>
</gene>
<evidence type="ECO:0000256" key="1">
    <source>
        <dbReference type="SAM" id="MobiDB-lite"/>
    </source>
</evidence>
<comment type="caution">
    <text evidence="2">The sequence shown here is derived from an EMBL/GenBank/DDBJ whole genome shotgun (WGS) entry which is preliminary data.</text>
</comment>
<dbReference type="GeneID" id="19211372"/>
<feature type="region of interest" description="Disordered" evidence="1">
    <location>
        <begin position="137"/>
        <end position="360"/>
    </location>
</feature>
<organism evidence="2 3">
    <name type="scientific">Coniophora puteana (strain RWD-64-598)</name>
    <name type="common">Brown rot fungus</name>
    <dbReference type="NCBI Taxonomy" id="741705"/>
    <lineage>
        <taxon>Eukaryota</taxon>
        <taxon>Fungi</taxon>
        <taxon>Dikarya</taxon>
        <taxon>Basidiomycota</taxon>
        <taxon>Agaricomycotina</taxon>
        <taxon>Agaricomycetes</taxon>
        <taxon>Agaricomycetidae</taxon>
        <taxon>Boletales</taxon>
        <taxon>Coniophorineae</taxon>
        <taxon>Coniophoraceae</taxon>
        <taxon>Coniophora</taxon>
    </lineage>
</organism>
<dbReference type="RefSeq" id="XP_007768463.1">
    <property type="nucleotide sequence ID" value="XM_007770273.1"/>
</dbReference>
<dbReference type="OrthoDB" id="3366546at2759"/>
<dbReference type="EMBL" id="JH711578">
    <property type="protein sequence ID" value="EIW81026.1"/>
    <property type="molecule type" value="Genomic_DNA"/>
</dbReference>
<feature type="compositionally biased region" description="Basic residues" evidence="1">
    <location>
        <begin position="339"/>
        <end position="348"/>
    </location>
</feature>
<dbReference type="AlphaFoldDB" id="A0A5M3MPN9"/>
<feature type="compositionally biased region" description="Basic residues" evidence="1">
    <location>
        <begin position="268"/>
        <end position="277"/>
    </location>
</feature>
<evidence type="ECO:0000313" key="2">
    <source>
        <dbReference type="EMBL" id="EIW81026.1"/>
    </source>
</evidence>
<reference evidence="3" key="1">
    <citation type="journal article" date="2012" name="Science">
        <title>The Paleozoic origin of enzymatic lignin decomposition reconstructed from 31 fungal genomes.</title>
        <authorList>
            <person name="Floudas D."/>
            <person name="Binder M."/>
            <person name="Riley R."/>
            <person name="Barry K."/>
            <person name="Blanchette R.A."/>
            <person name="Henrissat B."/>
            <person name="Martinez A.T."/>
            <person name="Otillar R."/>
            <person name="Spatafora J.W."/>
            <person name="Yadav J.S."/>
            <person name="Aerts A."/>
            <person name="Benoit I."/>
            <person name="Boyd A."/>
            <person name="Carlson A."/>
            <person name="Copeland A."/>
            <person name="Coutinho P.M."/>
            <person name="de Vries R.P."/>
            <person name="Ferreira P."/>
            <person name="Findley K."/>
            <person name="Foster B."/>
            <person name="Gaskell J."/>
            <person name="Glotzer D."/>
            <person name="Gorecki P."/>
            <person name="Heitman J."/>
            <person name="Hesse C."/>
            <person name="Hori C."/>
            <person name="Igarashi K."/>
            <person name="Jurgens J.A."/>
            <person name="Kallen N."/>
            <person name="Kersten P."/>
            <person name="Kohler A."/>
            <person name="Kuees U."/>
            <person name="Kumar T.K.A."/>
            <person name="Kuo A."/>
            <person name="LaButti K."/>
            <person name="Larrondo L.F."/>
            <person name="Lindquist E."/>
            <person name="Ling A."/>
            <person name="Lombard V."/>
            <person name="Lucas S."/>
            <person name="Lundell T."/>
            <person name="Martin R."/>
            <person name="McLaughlin D.J."/>
            <person name="Morgenstern I."/>
            <person name="Morin E."/>
            <person name="Murat C."/>
            <person name="Nagy L.G."/>
            <person name="Nolan M."/>
            <person name="Ohm R.A."/>
            <person name="Patyshakuliyeva A."/>
            <person name="Rokas A."/>
            <person name="Ruiz-Duenas F.J."/>
            <person name="Sabat G."/>
            <person name="Salamov A."/>
            <person name="Samejima M."/>
            <person name="Schmutz J."/>
            <person name="Slot J.C."/>
            <person name="St John F."/>
            <person name="Stenlid J."/>
            <person name="Sun H."/>
            <person name="Sun S."/>
            <person name="Syed K."/>
            <person name="Tsang A."/>
            <person name="Wiebenga A."/>
            <person name="Young D."/>
            <person name="Pisabarro A."/>
            <person name="Eastwood D.C."/>
            <person name="Martin F."/>
            <person name="Cullen D."/>
            <person name="Grigoriev I.V."/>
            <person name="Hibbett D.S."/>
        </authorList>
    </citation>
    <scope>NUCLEOTIDE SEQUENCE [LARGE SCALE GENOMIC DNA]</scope>
    <source>
        <strain evidence="3">RWD-64-598 SS2</strain>
    </source>
</reference>
<dbReference type="OMA" id="VSQGWEG"/>
<accession>A0A5M3MPN9</accession>
<keyword evidence="3" id="KW-1185">Reference proteome</keyword>
<name>A0A5M3MPN9_CONPW</name>
<protein>
    <recommendedName>
        <fullName evidence="4">G-patch domain-containing protein</fullName>
    </recommendedName>
</protein>
<dbReference type="KEGG" id="cput:CONPUDRAFT_90090"/>
<proteinExistence type="predicted"/>
<evidence type="ECO:0000313" key="3">
    <source>
        <dbReference type="Proteomes" id="UP000053558"/>
    </source>
</evidence>